<comment type="subcellular location">
    <subcellularLocation>
        <location evidence="1 6">Membrane</location>
        <topology evidence="1 6">Multi-pass membrane protein</topology>
    </subcellularLocation>
</comment>
<dbReference type="PANTHER" id="PTHR12300">
    <property type="entry name" value="HVA22-LIKE PROTEINS"/>
    <property type="match status" value="1"/>
</dbReference>
<accession>A0A812ZTW5</accession>
<comment type="caution">
    <text evidence="9">The sequence shown here is derived from an EMBL/GenBank/DDBJ whole genome shotgun (WGS) entry which is preliminary data.</text>
</comment>
<keyword evidence="4 8" id="KW-1133">Transmembrane helix</keyword>
<evidence type="ECO:0000256" key="1">
    <source>
        <dbReference type="ARBA" id="ARBA00004141"/>
    </source>
</evidence>
<feature type="transmembrane region" description="Helical" evidence="8">
    <location>
        <begin position="80"/>
        <end position="101"/>
    </location>
</feature>
<dbReference type="InterPro" id="IPR004345">
    <property type="entry name" value="TB2_DP1_HVA22"/>
</dbReference>
<dbReference type="Pfam" id="PF03134">
    <property type="entry name" value="TB2_DP1_HVA22"/>
    <property type="match status" value="1"/>
</dbReference>
<keyword evidence="3 8" id="KW-0812">Transmembrane</keyword>
<gene>
    <name evidence="9" type="primary">HVA22H</name>
    <name evidence="9" type="ORF">SNEC2469_LOCUS25312</name>
</gene>
<dbReference type="AlphaFoldDB" id="A0A812ZTW5"/>
<keyword evidence="5 8" id="KW-0472">Membrane</keyword>
<evidence type="ECO:0000256" key="7">
    <source>
        <dbReference type="SAM" id="MobiDB-lite"/>
    </source>
</evidence>
<evidence type="ECO:0000256" key="5">
    <source>
        <dbReference type="ARBA" id="ARBA00023136"/>
    </source>
</evidence>
<organism evidence="9 10">
    <name type="scientific">Symbiodinium necroappetens</name>
    <dbReference type="NCBI Taxonomy" id="1628268"/>
    <lineage>
        <taxon>Eukaryota</taxon>
        <taxon>Sar</taxon>
        <taxon>Alveolata</taxon>
        <taxon>Dinophyceae</taxon>
        <taxon>Suessiales</taxon>
        <taxon>Symbiodiniaceae</taxon>
        <taxon>Symbiodinium</taxon>
    </lineage>
</organism>
<evidence type="ECO:0000313" key="10">
    <source>
        <dbReference type="Proteomes" id="UP000601435"/>
    </source>
</evidence>
<feature type="compositionally biased region" description="Basic and acidic residues" evidence="7">
    <location>
        <begin position="272"/>
        <end position="286"/>
    </location>
</feature>
<comment type="similarity">
    <text evidence="2 6">Belongs to the DP1 family.</text>
</comment>
<dbReference type="OrthoDB" id="10009287at2759"/>
<evidence type="ECO:0000256" key="2">
    <source>
        <dbReference type="ARBA" id="ARBA00008573"/>
    </source>
</evidence>
<evidence type="ECO:0000256" key="6">
    <source>
        <dbReference type="RuleBase" id="RU362006"/>
    </source>
</evidence>
<feature type="region of interest" description="Disordered" evidence="7">
    <location>
        <begin position="272"/>
        <end position="308"/>
    </location>
</feature>
<name>A0A812ZTW5_9DINO</name>
<feature type="transmembrane region" description="Helical" evidence="8">
    <location>
        <begin position="149"/>
        <end position="176"/>
    </location>
</feature>
<reference evidence="9" key="1">
    <citation type="submission" date="2021-02" db="EMBL/GenBank/DDBJ databases">
        <authorList>
            <person name="Dougan E. K."/>
            <person name="Rhodes N."/>
            <person name="Thang M."/>
            <person name="Chan C."/>
        </authorList>
    </citation>
    <scope>NUCLEOTIDE SEQUENCE</scope>
</reference>
<evidence type="ECO:0000313" key="9">
    <source>
        <dbReference type="EMBL" id="CAE7838368.1"/>
    </source>
</evidence>
<dbReference type="PANTHER" id="PTHR12300:SF161">
    <property type="entry name" value="RECEPTOR EXPRESSION-ENHANCING PROTEIN"/>
    <property type="match status" value="1"/>
</dbReference>
<dbReference type="Proteomes" id="UP000601435">
    <property type="component" value="Unassembled WGS sequence"/>
</dbReference>
<dbReference type="GO" id="GO:0016020">
    <property type="term" value="C:membrane"/>
    <property type="evidence" value="ECO:0007669"/>
    <property type="project" value="UniProtKB-SubCell"/>
</dbReference>
<evidence type="ECO:0000256" key="3">
    <source>
        <dbReference type="ARBA" id="ARBA00022692"/>
    </source>
</evidence>
<dbReference type="EMBL" id="CAJNJA010049742">
    <property type="protein sequence ID" value="CAE7838368.1"/>
    <property type="molecule type" value="Genomic_DNA"/>
</dbReference>
<keyword evidence="10" id="KW-1185">Reference proteome</keyword>
<evidence type="ECO:0000256" key="4">
    <source>
        <dbReference type="ARBA" id="ARBA00022989"/>
    </source>
</evidence>
<sequence>PRKPLELSEEDLQRLSVGTGVSAQETPFPLPRTPPGGVFAKPQVPELWAPPFLRGRRCQQVNKELNEIPLIRPLSERLQVAPVVVGVGFLLLAATFLLYGIGGQLVCTLFGVAFPAFESFKAVEEFANLKDGDDNANVYRKASGMQFWLTYWIVVAAITSFECLLYYVVVWVPFYYPLKLGTLMYLYVPQTRGANHVYNWFVLPFLKRNRDTIDKTIQESGKKLRKSVSNVANNAVDAGIGVGKQGVVRLRRGLTMVGPGIETVRHFVGAEIARRTHREESPKAQEEPPDDCFEAMPPPPEPAEAEAE</sequence>
<protein>
    <submittedName>
        <fullName evidence="9">HVA22H protein</fullName>
    </submittedName>
</protein>
<evidence type="ECO:0000256" key="8">
    <source>
        <dbReference type="SAM" id="Phobius"/>
    </source>
</evidence>
<feature type="non-terminal residue" evidence="9">
    <location>
        <position position="1"/>
    </location>
</feature>
<proteinExistence type="inferred from homology"/>